<feature type="chain" id="PRO_5046218460" evidence="5">
    <location>
        <begin position="23"/>
        <end position="107"/>
    </location>
</feature>
<organism evidence="6 7">
    <name type="scientific">Acinonyx jubatus</name>
    <name type="common">Cheetah</name>
    <dbReference type="NCBI Taxonomy" id="32536"/>
    <lineage>
        <taxon>Eukaryota</taxon>
        <taxon>Metazoa</taxon>
        <taxon>Chordata</taxon>
        <taxon>Craniata</taxon>
        <taxon>Vertebrata</taxon>
        <taxon>Euteleostomi</taxon>
        <taxon>Mammalia</taxon>
        <taxon>Eutheria</taxon>
        <taxon>Laurasiatheria</taxon>
        <taxon>Carnivora</taxon>
        <taxon>Feliformia</taxon>
        <taxon>Felidae</taxon>
        <taxon>Felinae</taxon>
        <taxon>Acinonyx</taxon>
    </lineage>
</organism>
<name>A0ABM3NI59_ACIJB</name>
<keyword evidence="4 5" id="KW-0732">Signal</keyword>
<keyword evidence="3" id="KW-0964">Secreted</keyword>
<dbReference type="PANTHER" id="PTHR14380:SF3">
    <property type="entry name" value="OOCYTE-SECRETED PROTEIN 1"/>
    <property type="match status" value="1"/>
</dbReference>
<evidence type="ECO:0000313" key="7">
    <source>
        <dbReference type="RefSeq" id="XP_053059108.1"/>
    </source>
</evidence>
<dbReference type="InterPro" id="IPR033222">
    <property type="entry name" value="PLAC1_fam"/>
</dbReference>
<keyword evidence="6" id="KW-1185">Reference proteome</keyword>
<gene>
    <name evidence="7" type="primary">OOSP1</name>
</gene>
<dbReference type="GeneID" id="128311756"/>
<evidence type="ECO:0000313" key="6">
    <source>
        <dbReference type="Proteomes" id="UP001652583"/>
    </source>
</evidence>
<reference evidence="7" key="1">
    <citation type="submission" date="2025-08" db="UniProtKB">
        <authorList>
            <consortium name="RefSeq"/>
        </authorList>
    </citation>
    <scope>IDENTIFICATION</scope>
    <source>
        <tissue evidence="7">Blood</tissue>
    </source>
</reference>
<proteinExistence type="inferred from homology"/>
<evidence type="ECO:0000256" key="2">
    <source>
        <dbReference type="ARBA" id="ARBA00010071"/>
    </source>
</evidence>
<dbReference type="PANTHER" id="PTHR14380">
    <property type="entry name" value="PLACENTA-SPECIFIC PROTEIN 1"/>
    <property type="match status" value="1"/>
</dbReference>
<comment type="similarity">
    <text evidence="2">Belongs to the PLAC1 family.</text>
</comment>
<comment type="subcellular location">
    <subcellularLocation>
        <location evidence="1">Secreted</location>
    </subcellularLocation>
</comment>
<evidence type="ECO:0000256" key="4">
    <source>
        <dbReference type="ARBA" id="ARBA00022729"/>
    </source>
</evidence>
<evidence type="ECO:0000256" key="3">
    <source>
        <dbReference type="ARBA" id="ARBA00022525"/>
    </source>
</evidence>
<sequence>MKTFLGLRSLLLLFCMIWTCVGDWSAVQVYCTNFWFYAEIKPMIFHNMYMNPDKTLLGDDCLVTHTWGPYHNIYYEFFYHPYDCGIITKEEWLLLKTRVSYGSSTAP</sequence>
<feature type="signal peptide" evidence="5">
    <location>
        <begin position="1"/>
        <end position="22"/>
    </location>
</feature>
<evidence type="ECO:0000256" key="5">
    <source>
        <dbReference type="SAM" id="SignalP"/>
    </source>
</evidence>
<evidence type="ECO:0000256" key="1">
    <source>
        <dbReference type="ARBA" id="ARBA00004613"/>
    </source>
</evidence>
<dbReference type="Proteomes" id="UP001652583">
    <property type="component" value="Chromosome D1"/>
</dbReference>
<dbReference type="RefSeq" id="XP_053059108.1">
    <property type="nucleotide sequence ID" value="XM_053203133.1"/>
</dbReference>
<protein>
    <submittedName>
        <fullName evidence="7">Oocyte-secreted protein 1 homolog</fullName>
    </submittedName>
</protein>
<accession>A0ABM3NI59</accession>